<feature type="repeat" description="WD" evidence="4">
    <location>
        <begin position="228"/>
        <end position="261"/>
    </location>
</feature>
<gene>
    <name evidence="6" type="ORF">D9611_002718</name>
</gene>
<keyword evidence="7" id="KW-1185">Reference proteome</keyword>
<dbReference type="Proteomes" id="UP000541558">
    <property type="component" value="Unassembled WGS sequence"/>
</dbReference>
<dbReference type="Pfam" id="PF00400">
    <property type="entry name" value="WD40"/>
    <property type="match status" value="4"/>
</dbReference>
<dbReference type="InterPro" id="IPR015943">
    <property type="entry name" value="WD40/YVTN_repeat-like_dom_sf"/>
</dbReference>
<dbReference type="OrthoDB" id="340259at2759"/>
<organism evidence="6 7">
    <name type="scientific">Ephemerocybe angulata</name>
    <dbReference type="NCBI Taxonomy" id="980116"/>
    <lineage>
        <taxon>Eukaryota</taxon>
        <taxon>Fungi</taxon>
        <taxon>Dikarya</taxon>
        <taxon>Basidiomycota</taxon>
        <taxon>Agaricomycotina</taxon>
        <taxon>Agaricomycetes</taxon>
        <taxon>Agaricomycetidae</taxon>
        <taxon>Agaricales</taxon>
        <taxon>Agaricineae</taxon>
        <taxon>Psathyrellaceae</taxon>
        <taxon>Ephemerocybe</taxon>
    </lineage>
</organism>
<evidence type="ECO:0000313" key="6">
    <source>
        <dbReference type="EMBL" id="KAF5333150.1"/>
    </source>
</evidence>
<sequence>MSSGQLGNGSNEEEFNPQRAQSPPPHTTFEARGIHPPTFSALKPRDYRMPGQQSFSHIAWNCDGKKLAAVGVDKITRIWNPDKSIEPRSAAQYAGGHSDDVDYISWNPTHPDLFCTSSQRDRRIVFWDARQSRYTQSCSLKQFPLQTAYHPNGRELLYTTAGNQMFFLKLDKDTPESKESWKIVPGMSTAATHAIWNNAGTGIITKYNGSSAYRALPYPALEPPFKTAAAHVAGVQALALDPRGRYLATGGGDSIVNLFDLTDWICARTIISCEHSVNSLSFSHDGEYIAIASEGSYIEICATETAAPLHRVPAPAPAPVVAWHPSRYVMAYCGQNSSREGGGPPVTTISMFGLME</sequence>
<dbReference type="PROSITE" id="PS50082">
    <property type="entry name" value="WD_REPEATS_2"/>
    <property type="match status" value="2"/>
</dbReference>
<keyword evidence="1 4" id="KW-0853">WD repeat</keyword>
<dbReference type="EMBL" id="JAACJK010000109">
    <property type="protein sequence ID" value="KAF5333150.1"/>
    <property type="molecule type" value="Genomic_DNA"/>
</dbReference>
<protein>
    <recommendedName>
        <fullName evidence="8">WD40 repeat-like protein</fullName>
    </recommendedName>
</protein>
<evidence type="ECO:0000256" key="1">
    <source>
        <dbReference type="ARBA" id="ARBA00022574"/>
    </source>
</evidence>
<evidence type="ECO:0000256" key="2">
    <source>
        <dbReference type="ARBA" id="ARBA00022737"/>
    </source>
</evidence>
<dbReference type="PROSITE" id="PS00678">
    <property type="entry name" value="WD_REPEATS_1"/>
    <property type="match status" value="1"/>
</dbReference>
<comment type="caution">
    <text evidence="6">The sequence shown here is derived from an EMBL/GenBank/DDBJ whole genome shotgun (WGS) entry which is preliminary data.</text>
</comment>
<evidence type="ECO:0000313" key="7">
    <source>
        <dbReference type="Proteomes" id="UP000541558"/>
    </source>
</evidence>
<name>A0A8H5C116_9AGAR</name>
<dbReference type="PROSITE" id="PS50294">
    <property type="entry name" value="WD_REPEATS_REGION"/>
    <property type="match status" value="1"/>
</dbReference>
<dbReference type="PANTHER" id="PTHR22839:SF0">
    <property type="entry name" value="THO COMPLEX SUBUNIT 3"/>
    <property type="match status" value="1"/>
</dbReference>
<dbReference type="InterPro" id="IPR040132">
    <property type="entry name" value="Tex1/THOC3"/>
</dbReference>
<feature type="region of interest" description="Disordered" evidence="5">
    <location>
        <begin position="1"/>
        <end position="47"/>
    </location>
</feature>
<dbReference type="InterPro" id="IPR019775">
    <property type="entry name" value="WD40_repeat_CS"/>
</dbReference>
<evidence type="ECO:0000256" key="3">
    <source>
        <dbReference type="ARBA" id="ARBA00046343"/>
    </source>
</evidence>
<dbReference type="GO" id="GO:0006406">
    <property type="term" value="P:mRNA export from nucleus"/>
    <property type="evidence" value="ECO:0007669"/>
    <property type="project" value="InterPro"/>
</dbReference>
<proteinExistence type="inferred from homology"/>
<dbReference type="PANTHER" id="PTHR22839">
    <property type="entry name" value="THO COMPLEX SUBUNIT 3 THO3"/>
    <property type="match status" value="1"/>
</dbReference>
<evidence type="ECO:0000256" key="4">
    <source>
        <dbReference type="PROSITE-ProRule" id="PRU00221"/>
    </source>
</evidence>
<evidence type="ECO:0008006" key="8">
    <source>
        <dbReference type="Google" id="ProtNLM"/>
    </source>
</evidence>
<evidence type="ECO:0000256" key="5">
    <source>
        <dbReference type="SAM" id="MobiDB-lite"/>
    </source>
</evidence>
<feature type="repeat" description="WD" evidence="4">
    <location>
        <begin position="94"/>
        <end position="137"/>
    </location>
</feature>
<accession>A0A8H5C116</accession>
<keyword evidence="2" id="KW-0677">Repeat</keyword>
<dbReference type="InterPro" id="IPR001680">
    <property type="entry name" value="WD40_rpt"/>
</dbReference>
<dbReference type="SMART" id="SM00320">
    <property type="entry name" value="WD40"/>
    <property type="match status" value="4"/>
</dbReference>
<comment type="similarity">
    <text evidence="3">Belongs to the THOC3 family.</text>
</comment>
<dbReference type="Gene3D" id="2.130.10.10">
    <property type="entry name" value="YVTN repeat-like/Quinoprotein amine dehydrogenase"/>
    <property type="match status" value="2"/>
</dbReference>
<dbReference type="SUPFAM" id="SSF50978">
    <property type="entry name" value="WD40 repeat-like"/>
    <property type="match status" value="1"/>
</dbReference>
<dbReference type="AlphaFoldDB" id="A0A8H5C116"/>
<dbReference type="InterPro" id="IPR036322">
    <property type="entry name" value="WD40_repeat_dom_sf"/>
</dbReference>
<reference evidence="6 7" key="1">
    <citation type="journal article" date="2020" name="ISME J.">
        <title>Uncovering the hidden diversity of litter-decomposition mechanisms in mushroom-forming fungi.</title>
        <authorList>
            <person name="Floudas D."/>
            <person name="Bentzer J."/>
            <person name="Ahren D."/>
            <person name="Johansson T."/>
            <person name="Persson P."/>
            <person name="Tunlid A."/>
        </authorList>
    </citation>
    <scope>NUCLEOTIDE SEQUENCE [LARGE SCALE GENOMIC DNA]</scope>
    <source>
        <strain evidence="6 7">CBS 175.51</strain>
    </source>
</reference>
<feature type="compositionally biased region" description="Polar residues" evidence="5">
    <location>
        <begin position="1"/>
        <end position="10"/>
    </location>
</feature>
<dbReference type="GO" id="GO:0000445">
    <property type="term" value="C:THO complex part of transcription export complex"/>
    <property type="evidence" value="ECO:0007669"/>
    <property type="project" value="TreeGrafter"/>
</dbReference>